<proteinExistence type="predicted"/>
<dbReference type="InterPro" id="IPR021519">
    <property type="entry name" value="DUF3182"/>
</dbReference>
<gene>
    <name evidence="1" type="ORF">CYJ10_08910</name>
</gene>
<dbReference type="AlphaFoldDB" id="A0A2N5CEE2"/>
<accession>A0A2N5CEE2</accession>
<dbReference type="Pfam" id="PF11379">
    <property type="entry name" value="DUF3182"/>
    <property type="match status" value="1"/>
</dbReference>
<protein>
    <submittedName>
        <fullName evidence="1">DUF3182 domain-containing protein</fullName>
    </submittedName>
</protein>
<dbReference type="Proteomes" id="UP000234341">
    <property type="component" value="Unassembled WGS sequence"/>
</dbReference>
<dbReference type="OrthoDB" id="8648979at2"/>
<reference evidence="1 2" key="1">
    <citation type="submission" date="2017-12" db="EMBL/GenBank/DDBJ databases">
        <title>Genome sequence of the active heterotrophic nitrifier-denitrifier, Cupriavidus pauculus UM1.</title>
        <authorList>
            <person name="Putonti C."/>
            <person name="Castignetti D."/>
        </authorList>
    </citation>
    <scope>NUCLEOTIDE SEQUENCE [LARGE SCALE GENOMIC DNA]</scope>
    <source>
        <strain evidence="1 2">UM1</strain>
    </source>
</reference>
<evidence type="ECO:0000313" key="1">
    <source>
        <dbReference type="EMBL" id="PLQ00584.1"/>
    </source>
</evidence>
<dbReference type="SUPFAM" id="SSF56059">
    <property type="entry name" value="Glutathione synthetase ATP-binding domain-like"/>
    <property type="match status" value="1"/>
</dbReference>
<sequence>MDAAPAPDPQQRDVRVVVYGRADCDDPDSHQGATLKGIAQRVAKLAGFTFAGSYDATTHRPADGRLYFVPADTLTGVDSARQLGIAGLDDLLGGVVPHAFIATKAISHGRVAPDAAAPAGWNDTFAARIRGHVLPGFTAFSLDDARRAGRAMLRDGKVRVKEPCGIGGLGQQVVANDAELDQALQTLDAARVEREGLVLERNLDDVLTFSVGQIQIGELCASYCGTQDLTPDNTGRKVYGGSTLRVVRGTLKDLLAHPLEVHLRDAVLAAMAYHAAAVECFPGVLMSRCNYDVAFGSDNGQPRLGVLEQSWRVGGATGAELAALAAFRDDPQCVRATACTREIYGEGATVPEDADVYFQGEDRSVGALTKYARLESVSDGNP</sequence>
<dbReference type="EMBL" id="PJRP01000003">
    <property type="protein sequence ID" value="PLQ00584.1"/>
    <property type="molecule type" value="Genomic_DNA"/>
</dbReference>
<name>A0A2N5CEE2_9BURK</name>
<organism evidence="1 2">
    <name type="scientific">Cupriavidus pauculus</name>
    <dbReference type="NCBI Taxonomy" id="82633"/>
    <lineage>
        <taxon>Bacteria</taxon>
        <taxon>Pseudomonadati</taxon>
        <taxon>Pseudomonadota</taxon>
        <taxon>Betaproteobacteria</taxon>
        <taxon>Burkholderiales</taxon>
        <taxon>Burkholderiaceae</taxon>
        <taxon>Cupriavidus</taxon>
    </lineage>
</organism>
<evidence type="ECO:0000313" key="2">
    <source>
        <dbReference type="Proteomes" id="UP000234341"/>
    </source>
</evidence>
<comment type="caution">
    <text evidence="1">The sequence shown here is derived from an EMBL/GenBank/DDBJ whole genome shotgun (WGS) entry which is preliminary data.</text>
</comment>
<dbReference type="STRING" id="82633.GCA_000974605_03719"/>